<dbReference type="GO" id="GO:0004764">
    <property type="term" value="F:shikimate 3-dehydrogenase (NADP+) activity"/>
    <property type="evidence" value="ECO:0007669"/>
    <property type="project" value="InterPro"/>
</dbReference>
<dbReference type="Pfam" id="PF01487">
    <property type="entry name" value="DHquinase_I"/>
    <property type="match status" value="1"/>
</dbReference>
<dbReference type="InterPro" id="IPR041121">
    <property type="entry name" value="SDH_C"/>
</dbReference>
<dbReference type="Pfam" id="PF08501">
    <property type="entry name" value="Shikimate_dh_N"/>
    <property type="match status" value="1"/>
</dbReference>
<dbReference type="Gene3D" id="3.40.50.720">
    <property type="entry name" value="NAD(P)-binding Rossmann-like Domain"/>
    <property type="match status" value="1"/>
</dbReference>
<dbReference type="EMBL" id="CDHK01000001">
    <property type="protein sequence ID" value="CEJ53742.1"/>
    <property type="molecule type" value="Genomic_DNA"/>
</dbReference>
<dbReference type="InterPro" id="IPR006151">
    <property type="entry name" value="Shikm_DH/Glu-tRNA_Rdtase"/>
</dbReference>
<dbReference type="SUPFAM" id="SSF51569">
    <property type="entry name" value="Aldolase"/>
    <property type="match status" value="1"/>
</dbReference>
<dbReference type="PANTHER" id="PTHR21089">
    <property type="entry name" value="SHIKIMATE DEHYDROGENASE"/>
    <property type="match status" value="1"/>
</dbReference>
<keyword evidence="7" id="KW-1185">Reference proteome</keyword>
<sequence length="760" mass="83865">MSAIESSPGPLKCSRTPPASANKILGIRRQYSSDATILLVGLFGAGKKTLGIIASVALRRRFVDFDAVFNQEVQSSPQEFIACHGLARYRDLELQISKDLLAKYDTGCVIVGLGGTASPSQRTLLTECGRRHPVIYVRRDEHDLQRLSGTTPDKFSRIFEIVNAFFESCTNFDFFNHTQSESQSAPTLPAYLKLKETERVFVAFLQRIFGRDHRQVFSVDPFSRSHTYALQVPVAYLDKPELDLESLESGADAITLVVQPEDITSTKLTEKLVRHIALLRKHSRVPIIVDVSAPHSTHSTFDYHKALATTLRLAPDALTCCLECDHGLLSELKFTKGYTKIIGTLHNPIPIGSQAAMLSTVTELSRDSECDALRVTGEAISPDQNYACLSFSHDIGTTLEIPIITYNTGPMGRVSICLGRTLSPVVLPSLQETGVTMHEAQCALTACFLQSEKTFTIFGQSVKYSLSAAMHNTAYAACGLPHVYDTIQSQNLSDIHPLLNDENHGGVTISLPYKSAILPFLDEVSSDAKDINAVNTVVLEHSQLLSGESVTIRRGYNTDYIGIRDCIHKHLSPANAVRDGTTALIIGAGGMAHAAIYACYELGVRRMCIYNRTTENAKKLADYFHQWAKSKSGVNLQLDVLCSPEDPWPSDCRLPTIVTSCIPPYELGSENPIDMLLSERWLSSRTGGVYLEVGYGPSMTRLMEQFLPRASKGWVVVDGLMVLVEQGIAQYEIFTKRPAPVHVMRRAIREQSIRHGFVHG</sequence>
<dbReference type="OrthoDB" id="4415835at2759"/>
<reference evidence="7" key="1">
    <citation type="journal article" date="2015" name="Genome Announc.">
        <title>Draft genome sequence of the fungus Penicillium brasilianum MG11.</title>
        <authorList>
            <person name="Horn F."/>
            <person name="Linde J."/>
            <person name="Mattern D.J."/>
            <person name="Walther G."/>
            <person name="Guthke R."/>
            <person name="Brakhage A.A."/>
            <person name="Valiante V."/>
        </authorList>
    </citation>
    <scope>NUCLEOTIDE SEQUENCE [LARGE SCALE GENOMIC DNA]</scope>
    <source>
        <strain evidence="7">MG11</strain>
    </source>
</reference>
<dbReference type="PANTHER" id="PTHR21089:SF1">
    <property type="entry name" value="BIFUNCTIONAL 3-DEHYDROQUINATE DEHYDRATASE_SHIKIMATE DEHYDROGENASE, CHLOROPLASTIC"/>
    <property type="match status" value="1"/>
</dbReference>
<dbReference type="InterPro" id="IPR027417">
    <property type="entry name" value="P-loop_NTPase"/>
</dbReference>
<gene>
    <name evidence="6" type="ORF">PMG11_00086</name>
</gene>
<accession>A0A0F7TD51</accession>
<dbReference type="Gene3D" id="3.20.20.70">
    <property type="entry name" value="Aldolase class I"/>
    <property type="match status" value="1"/>
</dbReference>
<comment type="similarity">
    <text evidence="2">In the N-terminal section; belongs to the shikimate kinase family.</text>
</comment>
<dbReference type="Pfam" id="PF18317">
    <property type="entry name" value="SDH_C"/>
    <property type="match status" value="1"/>
</dbReference>
<dbReference type="SUPFAM" id="SSF52540">
    <property type="entry name" value="P-loop containing nucleoside triphosphate hydrolases"/>
    <property type="match status" value="1"/>
</dbReference>
<dbReference type="CDD" id="cd01065">
    <property type="entry name" value="NAD_bind_Shikimate_DH"/>
    <property type="match status" value="1"/>
</dbReference>
<dbReference type="GO" id="GO:0003855">
    <property type="term" value="F:3-dehydroquinate dehydratase activity"/>
    <property type="evidence" value="ECO:0007669"/>
    <property type="project" value="InterPro"/>
</dbReference>
<dbReference type="SUPFAM" id="SSF51735">
    <property type="entry name" value="NAD(P)-binding Rossmann-fold domains"/>
    <property type="match status" value="1"/>
</dbReference>
<feature type="domain" description="SDH C-terminal" evidence="5">
    <location>
        <begin position="719"/>
        <end position="749"/>
    </location>
</feature>
<dbReference type="InterPro" id="IPR031322">
    <property type="entry name" value="Shikimate/glucono_kinase"/>
</dbReference>
<dbReference type="Pfam" id="PF01202">
    <property type="entry name" value="SKI"/>
    <property type="match status" value="1"/>
</dbReference>
<dbReference type="Proteomes" id="UP000042958">
    <property type="component" value="Unassembled WGS sequence"/>
</dbReference>
<dbReference type="SUPFAM" id="SSF53223">
    <property type="entry name" value="Aminoacid dehydrogenase-like, N-terminal domain"/>
    <property type="match status" value="1"/>
</dbReference>
<evidence type="ECO:0000313" key="6">
    <source>
        <dbReference type="EMBL" id="CEJ53742.1"/>
    </source>
</evidence>
<comment type="similarity">
    <text evidence="1">In the 2nd section; belongs to the type-I 3-dehydroquinase family.</text>
</comment>
<evidence type="ECO:0000259" key="3">
    <source>
        <dbReference type="Pfam" id="PF01488"/>
    </source>
</evidence>
<evidence type="ECO:0000259" key="4">
    <source>
        <dbReference type="Pfam" id="PF08501"/>
    </source>
</evidence>
<evidence type="ECO:0000259" key="5">
    <source>
        <dbReference type="Pfam" id="PF18317"/>
    </source>
</evidence>
<feature type="domain" description="Shikimate dehydrogenase substrate binding N-terminal" evidence="4">
    <location>
        <begin position="457"/>
        <end position="537"/>
    </location>
</feature>
<evidence type="ECO:0000256" key="2">
    <source>
        <dbReference type="ARBA" id="ARBA00009349"/>
    </source>
</evidence>
<dbReference type="GO" id="GO:0019632">
    <property type="term" value="P:shikimate metabolic process"/>
    <property type="evidence" value="ECO:0007669"/>
    <property type="project" value="TreeGrafter"/>
</dbReference>
<dbReference type="InterPro" id="IPR022893">
    <property type="entry name" value="Shikimate_DH_fam"/>
</dbReference>
<organism evidence="6 7">
    <name type="scientific">Penicillium brasilianum</name>
    <dbReference type="NCBI Taxonomy" id="104259"/>
    <lineage>
        <taxon>Eukaryota</taxon>
        <taxon>Fungi</taxon>
        <taxon>Dikarya</taxon>
        <taxon>Ascomycota</taxon>
        <taxon>Pezizomycotina</taxon>
        <taxon>Eurotiomycetes</taxon>
        <taxon>Eurotiomycetidae</taxon>
        <taxon>Eurotiales</taxon>
        <taxon>Aspergillaceae</taxon>
        <taxon>Penicillium</taxon>
    </lineage>
</organism>
<dbReference type="Gene3D" id="3.40.50.300">
    <property type="entry name" value="P-loop containing nucleotide triphosphate hydrolases"/>
    <property type="match status" value="1"/>
</dbReference>
<feature type="domain" description="Quinate/shikimate 5-dehydrogenase/glutamyl-tRNA reductase" evidence="3">
    <location>
        <begin position="580"/>
        <end position="626"/>
    </location>
</feature>
<dbReference type="InterPro" id="IPR001381">
    <property type="entry name" value="DHquinase_I"/>
</dbReference>
<evidence type="ECO:0000256" key="1">
    <source>
        <dbReference type="ARBA" id="ARBA00006477"/>
    </source>
</evidence>
<dbReference type="InterPro" id="IPR036291">
    <property type="entry name" value="NAD(P)-bd_dom_sf"/>
</dbReference>
<dbReference type="InterPro" id="IPR013708">
    <property type="entry name" value="Shikimate_DH-bd_N"/>
</dbReference>
<protein>
    <submittedName>
        <fullName evidence="6">Uncharacterized protein</fullName>
    </submittedName>
</protein>
<name>A0A0F7TD51_PENBI</name>
<dbReference type="InterPro" id="IPR013785">
    <property type="entry name" value="Aldolase_TIM"/>
</dbReference>
<dbReference type="GO" id="GO:0009423">
    <property type="term" value="P:chorismate biosynthetic process"/>
    <property type="evidence" value="ECO:0007669"/>
    <property type="project" value="TreeGrafter"/>
</dbReference>
<dbReference type="Pfam" id="PF01488">
    <property type="entry name" value="Shikimate_DH"/>
    <property type="match status" value="1"/>
</dbReference>
<dbReference type="Gene3D" id="3.40.50.10860">
    <property type="entry name" value="Leucine Dehydrogenase, chain A, domain 1"/>
    <property type="match status" value="1"/>
</dbReference>
<dbReference type="STRING" id="104259.A0A0F7TD51"/>
<dbReference type="AlphaFoldDB" id="A0A0F7TD51"/>
<dbReference type="InterPro" id="IPR046346">
    <property type="entry name" value="Aminoacid_DH-like_N_sf"/>
</dbReference>
<proteinExistence type="inferred from homology"/>
<dbReference type="CDD" id="cd00502">
    <property type="entry name" value="DHQase_I"/>
    <property type="match status" value="1"/>
</dbReference>
<evidence type="ECO:0000313" key="7">
    <source>
        <dbReference type="Proteomes" id="UP000042958"/>
    </source>
</evidence>